<accession>A0ABW0GA74</accession>
<dbReference type="Proteomes" id="UP001596166">
    <property type="component" value="Unassembled WGS sequence"/>
</dbReference>
<keyword evidence="2" id="KW-1185">Reference proteome</keyword>
<organism evidence="1 2">
    <name type="scientific">Azospirillum himalayense</name>
    <dbReference type="NCBI Taxonomy" id="654847"/>
    <lineage>
        <taxon>Bacteria</taxon>
        <taxon>Pseudomonadati</taxon>
        <taxon>Pseudomonadota</taxon>
        <taxon>Alphaproteobacteria</taxon>
        <taxon>Rhodospirillales</taxon>
        <taxon>Azospirillaceae</taxon>
        <taxon>Azospirillum</taxon>
    </lineage>
</organism>
<reference evidence="2" key="1">
    <citation type="journal article" date="2019" name="Int. J. Syst. Evol. Microbiol.">
        <title>The Global Catalogue of Microorganisms (GCM) 10K type strain sequencing project: providing services to taxonomists for standard genome sequencing and annotation.</title>
        <authorList>
            <consortium name="The Broad Institute Genomics Platform"/>
            <consortium name="The Broad Institute Genome Sequencing Center for Infectious Disease"/>
            <person name="Wu L."/>
            <person name="Ma J."/>
        </authorList>
    </citation>
    <scope>NUCLEOTIDE SEQUENCE [LARGE SCALE GENOMIC DNA]</scope>
    <source>
        <strain evidence="2">CCUG 58760</strain>
    </source>
</reference>
<sequence length="44" mass="4874">MLRSAGVVGAWRGIYGRSRLREMILGGMTQDVLENVTMPVLMAH</sequence>
<dbReference type="Gene3D" id="3.40.50.12370">
    <property type="match status" value="1"/>
</dbReference>
<dbReference type="EMBL" id="JBHSLC010000049">
    <property type="protein sequence ID" value="MFC5357731.1"/>
    <property type="molecule type" value="Genomic_DNA"/>
</dbReference>
<proteinExistence type="predicted"/>
<comment type="caution">
    <text evidence="1">The sequence shown here is derived from an EMBL/GenBank/DDBJ whole genome shotgun (WGS) entry which is preliminary data.</text>
</comment>
<dbReference type="RefSeq" id="WP_376997375.1">
    <property type="nucleotide sequence ID" value="NZ_JBHSLC010000049.1"/>
</dbReference>
<evidence type="ECO:0000313" key="2">
    <source>
        <dbReference type="Proteomes" id="UP001596166"/>
    </source>
</evidence>
<gene>
    <name evidence="1" type="ORF">ACFPMG_22240</name>
</gene>
<evidence type="ECO:0000313" key="1">
    <source>
        <dbReference type="EMBL" id="MFC5357731.1"/>
    </source>
</evidence>
<evidence type="ECO:0008006" key="3">
    <source>
        <dbReference type="Google" id="ProtNLM"/>
    </source>
</evidence>
<dbReference type="SUPFAM" id="SSF52402">
    <property type="entry name" value="Adenine nucleotide alpha hydrolases-like"/>
    <property type="match status" value="1"/>
</dbReference>
<protein>
    <recommendedName>
        <fullName evidence="3">UspA domain-containing protein</fullName>
    </recommendedName>
</protein>
<name>A0ABW0GA74_9PROT</name>